<dbReference type="RefSeq" id="WP_115225988.1">
    <property type="nucleotide sequence ID" value="NZ_CAWOLO010000001.1"/>
</dbReference>
<name>A0A377Q457_9NEIS</name>
<dbReference type="SUPFAM" id="SSF160631">
    <property type="entry name" value="SMI1/KNR4-like"/>
    <property type="match status" value="1"/>
</dbReference>
<dbReference type="OrthoDB" id="7066145at2"/>
<evidence type="ECO:0000259" key="1">
    <source>
        <dbReference type="Pfam" id="PF09346"/>
    </source>
</evidence>
<organism evidence="2 4">
    <name type="scientific">Iodobacter fluviatilis</name>
    <dbReference type="NCBI Taxonomy" id="537"/>
    <lineage>
        <taxon>Bacteria</taxon>
        <taxon>Pseudomonadati</taxon>
        <taxon>Pseudomonadota</taxon>
        <taxon>Betaproteobacteria</taxon>
        <taxon>Neisseriales</taxon>
        <taxon>Chitinibacteraceae</taxon>
        <taxon>Iodobacter</taxon>
    </lineage>
</organism>
<reference evidence="3 5" key="2">
    <citation type="submission" date="2019-03" db="EMBL/GenBank/DDBJ databases">
        <title>Genomic Encyclopedia of Type Strains, Phase IV (KMG-IV): sequencing the most valuable type-strain genomes for metagenomic binning, comparative biology and taxonomic classification.</title>
        <authorList>
            <person name="Goeker M."/>
        </authorList>
    </citation>
    <scope>NUCLEOTIDE SEQUENCE [LARGE SCALE GENOMIC DNA]</scope>
    <source>
        <strain evidence="3 5">DSM 3764</strain>
    </source>
</reference>
<reference evidence="2 4" key="1">
    <citation type="submission" date="2018-06" db="EMBL/GenBank/DDBJ databases">
        <authorList>
            <consortium name="Pathogen Informatics"/>
            <person name="Doyle S."/>
        </authorList>
    </citation>
    <scope>NUCLEOTIDE SEQUENCE [LARGE SCALE GENOMIC DNA]</scope>
    <source>
        <strain evidence="2 4">NCTC11159</strain>
    </source>
</reference>
<dbReference type="InterPro" id="IPR018958">
    <property type="entry name" value="Knr4/Smi1-like_dom"/>
</dbReference>
<dbReference type="Proteomes" id="UP000295794">
    <property type="component" value="Unassembled WGS sequence"/>
</dbReference>
<sequence>MFDKISLINDAAKLFLSSESEVDEAEVKLGICFPSGYREYVTRFGEGILGGTYVRIYPPHRILSGINNNEEWRQRIMQYWFWDNGRDTLSKETALESIIIGDTYDGDELIVHASHPERIHVLPRYSEDIHIAGNGLAEAMEWLCSSGVLTEAFDDRIFEPFDSRAQRS</sequence>
<dbReference type="Gene3D" id="3.40.1580.10">
    <property type="entry name" value="SMI1/KNR4-like"/>
    <property type="match status" value="1"/>
</dbReference>
<evidence type="ECO:0000313" key="3">
    <source>
        <dbReference type="EMBL" id="TCU90521.1"/>
    </source>
</evidence>
<dbReference type="AlphaFoldDB" id="A0A377Q457"/>
<dbReference type="EMBL" id="SMBT01000001">
    <property type="protein sequence ID" value="TCU90521.1"/>
    <property type="molecule type" value="Genomic_DNA"/>
</dbReference>
<gene>
    <name evidence="3" type="ORF">EV682_101555</name>
    <name evidence="2" type="ORF">NCTC11159_00573</name>
</gene>
<evidence type="ECO:0000313" key="5">
    <source>
        <dbReference type="Proteomes" id="UP000295794"/>
    </source>
</evidence>
<dbReference type="Proteomes" id="UP000255108">
    <property type="component" value="Unassembled WGS sequence"/>
</dbReference>
<dbReference type="Pfam" id="PF09346">
    <property type="entry name" value="SMI1_KNR4"/>
    <property type="match status" value="1"/>
</dbReference>
<proteinExistence type="predicted"/>
<accession>A0A377Q457</accession>
<dbReference type="EMBL" id="UGHR01000001">
    <property type="protein sequence ID" value="STQ89548.1"/>
    <property type="molecule type" value="Genomic_DNA"/>
</dbReference>
<evidence type="ECO:0000313" key="2">
    <source>
        <dbReference type="EMBL" id="STQ89548.1"/>
    </source>
</evidence>
<evidence type="ECO:0000313" key="4">
    <source>
        <dbReference type="Proteomes" id="UP000255108"/>
    </source>
</evidence>
<protein>
    <recommendedName>
        <fullName evidence="1">Knr4/Smi1-like domain-containing protein</fullName>
    </recommendedName>
</protein>
<dbReference type="InterPro" id="IPR037883">
    <property type="entry name" value="Knr4/Smi1-like_sf"/>
</dbReference>
<feature type="domain" description="Knr4/Smi1-like" evidence="1">
    <location>
        <begin position="18"/>
        <end position="115"/>
    </location>
</feature>
<keyword evidence="5" id="KW-1185">Reference proteome</keyword>